<protein>
    <submittedName>
        <fullName evidence="1">Uncharacterized protein</fullName>
    </submittedName>
</protein>
<evidence type="ECO:0000313" key="1">
    <source>
        <dbReference type="EMBL" id="RJO59896.1"/>
    </source>
</evidence>
<organism evidence="1 2">
    <name type="scientific">candidate division WS5 bacterium</name>
    <dbReference type="NCBI Taxonomy" id="2093353"/>
    <lineage>
        <taxon>Bacteria</taxon>
        <taxon>candidate division WS5</taxon>
    </lineage>
</organism>
<reference evidence="1 2" key="1">
    <citation type="journal article" date="2017" name="ISME J.">
        <title>Energy and carbon metabolisms in a deep terrestrial subsurface fluid microbial community.</title>
        <authorList>
            <person name="Momper L."/>
            <person name="Jungbluth S.P."/>
            <person name="Lee M.D."/>
            <person name="Amend J.P."/>
        </authorList>
    </citation>
    <scope>NUCLEOTIDE SEQUENCE [LARGE SCALE GENOMIC DNA]</scope>
    <source>
        <strain evidence="1">SURF_29</strain>
    </source>
</reference>
<accession>A0A419D9W2</accession>
<name>A0A419D9W2_9BACT</name>
<dbReference type="AlphaFoldDB" id="A0A419D9W2"/>
<sequence>MIVKKRKKYTLSELALQQRREAAKKPKREMKYNFNTCNKCFYFELVKAEYDVVIVKKKIRMTD</sequence>
<proteinExistence type="predicted"/>
<dbReference type="Proteomes" id="UP000285655">
    <property type="component" value="Unassembled WGS sequence"/>
</dbReference>
<gene>
    <name evidence="1" type="ORF">C4544_07375</name>
</gene>
<dbReference type="EMBL" id="QZJW01000058">
    <property type="protein sequence ID" value="RJO59896.1"/>
    <property type="molecule type" value="Genomic_DNA"/>
</dbReference>
<evidence type="ECO:0000313" key="2">
    <source>
        <dbReference type="Proteomes" id="UP000285655"/>
    </source>
</evidence>
<comment type="caution">
    <text evidence="1">The sequence shown here is derived from an EMBL/GenBank/DDBJ whole genome shotgun (WGS) entry which is preliminary data.</text>
</comment>